<sequence>MRPVNYLNVIHCFIYLAECAAVKVTDIKATKDATVDLSTDVCGDTVCALVSHGMEPTVSTSEQNGGVVRILLGFELPSGISNSDDITQCQLQMQAPIQAPDGQYYLQAFEAGGDWDEATINGASGVKTGNALGDVKAASTEVPGPIDVTDACKAAAGGPLSLWLDTNGSAVTFPSANTGAAARLRIFT</sequence>
<evidence type="ECO:0000313" key="6">
    <source>
        <dbReference type="EMBL" id="KAJ2672674.1"/>
    </source>
</evidence>
<keyword evidence="3 4" id="KW-0732">Signal</keyword>
<dbReference type="Proteomes" id="UP001151518">
    <property type="component" value="Unassembled WGS sequence"/>
</dbReference>
<dbReference type="EMBL" id="JANBTW010000078">
    <property type="protein sequence ID" value="KAJ2672674.1"/>
    <property type="molecule type" value="Genomic_DNA"/>
</dbReference>
<feature type="chain" id="PRO_5040972171" description="Carbohydrate-binding module family 96 domain-containing protein" evidence="4">
    <location>
        <begin position="22"/>
        <end position="188"/>
    </location>
</feature>
<comment type="caution">
    <text evidence="6">The sequence shown here is derived from an EMBL/GenBank/DDBJ whole genome shotgun (WGS) entry which is preliminary data.</text>
</comment>
<evidence type="ECO:0000259" key="5">
    <source>
        <dbReference type="Pfam" id="PF24517"/>
    </source>
</evidence>
<dbReference type="GO" id="GO:0005576">
    <property type="term" value="C:extracellular region"/>
    <property type="evidence" value="ECO:0007669"/>
    <property type="project" value="UniProtKB-SubCell"/>
</dbReference>
<dbReference type="AlphaFoldDB" id="A0A9W8FZE0"/>
<evidence type="ECO:0000256" key="3">
    <source>
        <dbReference type="ARBA" id="ARBA00022729"/>
    </source>
</evidence>
<proteinExistence type="predicted"/>
<evidence type="ECO:0000256" key="1">
    <source>
        <dbReference type="ARBA" id="ARBA00004613"/>
    </source>
</evidence>
<evidence type="ECO:0000256" key="4">
    <source>
        <dbReference type="SAM" id="SignalP"/>
    </source>
</evidence>
<dbReference type="OrthoDB" id="5542205at2759"/>
<keyword evidence="2" id="KW-0964">Secreted</keyword>
<name>A0A9W8FZE0_9FUNG</name>
<evidence type="ECO:0000313" key="7">
    <source>
        <dbReference type="Proteomes" id="UP001151518"/>
    </source>
</evidence>
<comment type="subcellular location">
    <subcellularLocation>
        <location evidence="1">Secreted</location>
    </subcellularLocation>
</comment>
<feature type="domain" description="Carbohydrate-binding module family 96" evidence="5">
    <location>
        <begin position="52"/>
        <end position="186"/>
    </location>
</feature>
<accession>A0A9W8FZE0</accession>
<reference evidence="6" key="1">
    <citation type="submission" date="2022-07" db="EMBL/GenBank/DDBJ databases">
        <title>Phylogenomic reconstructions and comparative analyses of Kickxellomycotina fungi.</title>
        <authorList>
            <person name="Reynolds N.K."/>
            <person name="Stajich J.E."/>
            <person name="Barry K."/>
            <person name="Grigoriev I.V."/>
            <person name="Crous P."/>
            <person name="Smith M.E."/>
        </authorList>
    </citation>
    <scope>NUCLEOTIDE SEQUENCE</scope>
    <source>
        <strain evidence="6">NRRL 3115</strain>
    </source>
</reference>
<protein>
    <recommendedName>
        <fullName evidence="5">Carbohydrate-binding module family 96 domain-containing protein</fullName>
    </recommendedName>
</protein>
<organism evidence="6 7">
    <name type="scientific">Coemansia spiralis</name>
    <dbReference type="NCBI Taxonomy" id="417178"/>
    <lineage>
        <taxon>Eukaryota</taxon>
        <taxon>Fungi</taxon>
        <taxon>Fungi incertae sedis</taxon>
        <taxon>Zoopagomycota</taxon>
        <taxon>Kickxellomycotina</taxon>
        <taxon>Kickxellomycetes</taxon>
        <taxon>Kickxellales</taxon>
        <taxon>Kickxellaceae</taxon>
        <taxon>Coemansia</taxon>
    </lineage>
</organism>
<dbReference type="Pfam" id="PF24517">
    <property type="entry name" value="CBM96"/>
    <property type="match status" value="1"/>
</dbReference>
<evidence type="ECO:0000256" key="2">
    <source>
        <dbReference type="ARBA" id="ARBA00022525"/>
    </source>
</evidence>
<dbReference type="InterPro" id="IPR055372">
    <property type="entry name" value="CBM96"/>
</dbReference>
<feature type="signal peptide" evidence="4">
    <location>
        <begin position="1"/>
        <end position="21"/>
    </location>
</feature>
<gene>
    <name evidence="6" type="ORF">GGI25_004992</name>
</gene>